<evidence type="ECO:0000313" key="6">
    <source>
        <dbReference type="Proteomes" id="UP001595640"/>
    </source>
</evidence>
<organism evidence="5 6">
    <name type="scientific">Modicisalibacter luteus</name>
    <dbReference type="NCBI Taxonomy" id="453962"/>
    <lineage>
        <taxon>Bacteria</taxon>
        <taxon>Pseudomonadati</taxon>
        <taxon>Pseudomonadota</taxon>
        <taxon>Gammaproteobacteria</taxon>
        <taxon>Oceanospirillales</taxon>
        <taxon>Halomonadaceae</taxon>
        <taxon>Modicisalibacter</taxon>
    </lineage>
</organism>
<dbReference type="InterPro" id="IPR046342">
    <property type="entry name" value="CBS_dom_sf"/>
</dbReference>
<feature type="domain" description="EAL" evidence="2">
    <location>
        <begin position="1"/>
        <end position="252"/>
    </location>
</feature>
<dbReference type="SUPFAM" id="SSF55073">
    <property type="entry name" value="Nucleotide cyclase"/>
    <property type="match status" value="1"/>
</dbReference>
<dbReference type="CDD" id="cd01949">
    <property type="entry name" value="GGDEF"/>
    <property type="match status" value="1"/>
</dbReference>
<dbReference type="RefSeq" id="WP_019018885.1">
    <property type="nucleotide sequence ID" value="NZ_BMXD01000005.1"/>
</dbReference>
<feature type="domain" description="CBS" evidence="4">
    <location>
        <begin position="269"/>
        <end position="332"/>
    </location>
</feature>
<dbReference type="PROSITE" id="PS50883">
    <property type="entry name" value="EAL"/>
    <property type="match status" value="1"/>
</dbReference>
<dbReference type="Gene3D" id="3.30.70.270">
    <property type="match status" value="1"/>
</dbReference>
<evidence type="ECO:0000259" key="3">
    <source>
        <dbReference type="PROSITE" id="PS50887"/>
    </source>
</evidence>
<name>A0ABV7LY89_9GAMM</name>
<sequence>MVVNEIDFFRRVERDIIFAFQPIVSMHSGRCYAVEALMRNWDALGFRSIGALLDFAHQHRILAETDLTLRKIALRQFHRLPHHSGLRLFFNLDNRLLASPSYNPQHTLTLLKEFQLPPSALVLEVSERNQVERGAGARSILQTYQDSTLQIAIDDFGTGYAGLSLLYDMSPDYLKIDRYFIADIDKDPKKKIFVSHVVSLAKTLGIKVIAEGVETAKEFYICREIGCDLAQGYLIQHPERDMAALKVTYELVADLVNQDRRAVRLDWQMLQRDLDPAPVLRMGMPMVDVLEAFRCHAKRSYFPLLNNNYEPLGIVHENELKGYIFSPYGRALLVRKTIDDCLKEFRRRCAVTEITTPIETVLEQYTANQNREGIIVTQEGRYVGVLSADAMLRVMQDRNLQQARDQSPLTRLPGNTAIEQFIAKGLQPNAEFMSLVYFDLDNFKAFNDNYGFRRGDRVLQFCADLMKRHFGQDSRFLGHIGGDDFFMGLYNVEYTELYQQLAFFRRVFCSDVAGFYDDKDRSAGGLEGISREGKKCWFPLLSLSIASVNVVPHSTLRADHALSVLIADLKHEAKAGGGICAATLL</sequence>
<dbReference type="InterPro" id="IPR043128">
    <property type="entry name" value="Rev_trsase/Diguanyl_cyclase"/>
</dbReference>
<dbReference type="InterPro" id="IPR000160">
    <property type="entry name" value="GGDEF_dom"/>
</dbReference>
<dbReference type="PANTHER" id="PTHR33121">
    <property type="entry name" value="CYCLIC DI-GMP PHOSPHODIESTERASE PDEF"/>
    <property type="match status" value="1"/>
</dbReference>
<feature type="domain" description="GGDEF" evidence="3">
    <location>
        <begin position="431"/>
        <end position="585"/>
    </location>
</feature>
<evidence type="ECO:0000256" key="1">
    <source>
        <dbReference type="PROSITE-ProRule" id="PRU00703"/>
    </source>
</evidence>
<dbReference type="Proteomes" id="UP001595640">
    <property type="component" value="Unassembled WGS sequence"/>
</dbReference>
<dbReference type="Pfam" id="PF00990">
    <property type="entry name" value="GGDEF"/>
    <property type="match status" value="1"/>
</dbReference>
<dbReference type="InterPro" id="IPR035919">
    <property type="entry name" value="EAL_sf"/>
</dbReference>
<dbReference type="NCBIfam" id="TIGR00254">
    <property type="entry name" value="GGDEF"/>
    <property type="match status" value="1"/>
</dbReference>
<dbReference type="SUPFAM" id="SSF141868">
    <property type="entry name" value="EAL domain-like"/>
    <property type="match status" value="1"/>
</dbReference>
<proteinExistence type="predicted"/>
<dbReference type="Pfam" id="PF00563">
    <property type="entry name" value="EAL"/>
    <property type="match status" value="1"/>
</dbReference>
<dbReference type="InterPro" id="IPR000644">
    <property type="entry name" value="CBS_dom"/>
</dbReference>
<gene>
    <name evidence="5" type="ORF">ACFOEI_05640</name>
</gene>
<dbReference type="EMBL" id="JBHRUH010000011">
    <property type="protein sequence ID" value="MFC3291542.1"/>
    <property type="molecule type" value="Genomic_DNA"/>
</dbReference>
<dbReference type="PROSITE" id="PS51371">
    <property type="entry name" value="CBS"/>
    <property type="match status" value="1"/>
</dbReference>
<dbReference type="InterPro" id="IPR050706">
    <property type="entry name" value="Cyclic-di-GMP_PDE-like"/>
</dbReference>
<dbReference type="PANTHER" id="PTHR33121:SF76">
    <property type="entry name" value="SIGNALING PROTEIN"/>
    <property type="match status" value="1"/>
</dbReference>
<protein>
    <submittedName>
        <fullName evidence="5">EAL domain-containing protein</fullName>
    </submittedName>
</protein>
<keyword evidence="1" id="KW-0129">CBS domain</keyword>
<dbReference type="InterPro" id="IPR029787">
    <property type="entry name" value="Nucleotide_cyclase"/>
</dbReference>
<keyword evidence="6" id="KW-1185">Reference proteome</keyword>
<dbReference type="PROSITE" id="PS50887">
    <property type="entry name" value="GGDEF"/>
    <property type="match status" value="1"/>
</dbReference>
<dbReference type="SMART" id="SM00052">
    <property type="entry name" value="EAL"/>
    <property type="match status" value="1"/>
</dbReference>
<reference evidence="6" key="1">
    <citation type="journal article" date="2019" name="Int. J. Syst. Evol. Microbiol.">
        <title>The Global Catalogue of Microorganisms (GCM) 10K type strain sequencing project: providing services to taxonomists for standard genome sequencing and annotation.</title>
        <authorList>
            <consortium name="The Broad Institute Genomics Platform"/>
            <consortium name="The Broad Institute Genome Sequencing Center for Infectious Disease"/>
            <person name="Wu L."/>
            <person name="Ma J."/>
        </authorList>
    </citation>
    <scope>NUCLEOTIDE SEQUENCE [LARGE SCALE GENOMIC DNA]</scope>
    <source>
        <strain evidence="6">KCTC 12847</strain>
    </source>
</reference>
<dbReference type="Gene3D" id="3.20.20.450">
    <property type="entry name" value="EAL domain"/>
    <property type="match status" value="1"/>
</dbReference>
<accession>A0ABV7LY89</accession>
<dbReference type="SMART" id="SM00267">
    <property type="entry name" value="GGDEF"/>
    <property type="match status" value="1"/>
</dbReference>
<evidence type="ECO:0000259" key="4">
    <source>
        <dbReference type="PROSITE" id="PS51371"/>
    </source>
</evidence>
<comment type="caution">
    <text evidence="5">The sequence shown here is derived from an EMBL/GenBank/DDBJ whole genome shotgun (WGS) entry which is preliminary data.</text>
</comment>
<dbReference type="CDD" id="cd01948">
    <property type="entry name" value="EAL"/>
    <property type="match status" value="1"/>
</dbReference>
<evidence type="ECO:0000313" key="5">
    <source>
        <dbReference type="EMBL" id="MFC3291542.1"/>
    </source>
</evidence>
<dbReference type="SUPFAM" id="SSF54631">
    <property type="entry name" value="CBS-domain pair"/>
    <property type="match status" value="1"/>
</dbReference>
<evidence type="ECO:0000259" key="2">
    <source>
        <dbReference type="PROSITE" id="PS50883"/>
    </source>
</evidence>
<dbReference type="InterPro" id="IPR001633">
    <property type="entry name" value="EAL_dom"/>
</dbReference>